<dbReference type="GO" id="GO:0019773">
    <property type="term" value="C:proteasome core complex, alpha-subunit complex"/>
    <property type="evidence" value="ECO:0007669"/>
    <property type="project" value="UniProtKB-UniRule"/>
</dbReference>
<name>A0A0L0SP07_ALLM3</name>
<dbReference type="Proteomes" id="UP000054350">
    <property type="component" value="Unassembled WGS sequence"/>
</dbReference>
<accession>A0A0L0SP07</accession>
<dbReference type="CDD" id="cd03749">
    <property type="entry name" value="proteasome_alpha_type_1"/>
    <property type="match status" value="1"/>
</dbReference>
<dbReference type="OMA" id="NTQVYGK"/>
<evidence type="ECO:0000313" key="8">
    <source>
        <dbReference type="EMBL" id="KNE64100.1"/>
    </source>
</evidence>
<keyword evidence="2 4" id="KW-0647">Proteasome</keyword>
<evidence type="ECO:0000313" key="9">
    <source>
        <dbReference type="Proteomes" id="UP000054350"/>
    </source>
</evidence>
<dbReference type="InterPro" id="IPR050115">
    <property type="entry name" value="Proteasome_alpha"/>
</dbReference>
<reference evidence="9" key="2">
    <citation type="submission" date="2009-11" db="EMBL/GenBank/DDBJ databases">
        <title>The Genome Sequence of Allomyces macrogynus strain ATCC 38327.</title>
        <authorList>
            <consortium name="The Broad Institute Genome Sequencing Platform"/>
            <person name="Russ C."/>
            <person name="Cuomo C."/>
            <person name="Shea T."/>
            <person name="Young S.K."/>
            <person name="Zeng Q."/>
            <person name="Koehrsen M."/>
            <person name="Haas B."/>
            <person name="Borodovsky M."/>
            <person name="Guigo R."/>
            <person name="Alvarado L."/>
            <person name="Berlin A."/>
            <person name="Borenstein D."/>
            <person name="Chen Z."/>
            <person name="Engels R."/>
            <person name="Freedman E."/>
            <person name="Gellesch M."/>
            <person name="Goldberg J."/>
            <person name="Griggs A."/>
            <person name="Gujja S."/>
            <person name="Heiman D."/>
            <person name="Hepburn T."/>
            <person name="Howarth C."/>
            <person name="Jen D."/>
            <person name="Larson L."/>
            <person name="Lewis B."/>
            <person name="Mehta T."/>
            <person name="Park D."/>
            <person name="Pearson M."/>
            <person name="Roberts A."/>
            <person name="Saif S."/>
            <person name="Shenoy N."/>
            <person name="Sisk P."/>
            <person name="Stolte C."/>
            <person name="Sykes S."/>
            <person name="Walk T."/>
            <person name="White J."/>
            <person name="Yandava C."/>
            <person name="Burger G."/>
            <person name="Gray M.W."/>
            <person name="Holland P.W.H."/>
            <person name="King N."/>
            <person name="Lang F.B.F."/>
            <person name="Roger A.J."/>
            <person name="Ruiz-Trillo I."/>
            <person name="Lander E."/>
            <person name="Nusbaum C."/>
        </authorList>
    </citation>
    <scope>NUCLEOTIDE SEQUENCE [LARGE SCALE GENOMIC DNA]</scope>
    <source>
        <strain evidence="9">ATCC 38327</strain>
    </source>
</reference>
<dbReference type="STRING" id="578462.A0A0L0SP07"/>
<dbReference type="InterPro" id="IPR000426">
    <property type="entry name" value="Proteasome_asu_N"/>
</dbReference>
<reference evidence="8 9" key="1">
    <citation type="submission" date="2009-11" db="EMBL/GenBank/DDBJ databases">
        <title>Annotation of Allomyces macrogynus ATCC 38327.</title>
        <authorList>
            <consortium name="The Broad Institute Genome Sequencing Platform"/>
            <person name="Russ C."/>
            <person name="Cuomo C."/>
            <person name="Burger G."/>
            <person name="Gray M.W."/>
            <person name="Holland P.W.H."/>
            <person name="King N."/>
            <person name="Lang F.B.F."/>
            <person name="Roger A.J."/>
            <person name="Ruiz-Trillo I."/>
            <person name="Young S.K."/>
            <person name="Zeng Q."/>
            <person name="Gargeya S."/>
            <person name="Fitzgerald M."/>
            <person name="Haas B."/>
            <person name="Abouelleil A."/>
            <person name="Alvarado L."/>
            <person name="Arachchi H.M."/>
            <person name="Berlin A."/>
            <person name="Chapman S.B."/>
            <person name="Gearin G."/>
            <person name="Goldberg J."/>
            <person name="Griggs A."/>
            <person name="Gujja S."/>
            <person name="Hansen M."/>
            <person name="Heiman D."/>
            <person name="Howarth C."/>
            <person name="Larimer J."/>
            <person name="Lui A."/>
            <person name="MacDonald P.J.P."/>
            <person name="McCowen C."/>
            <person name="Montmayeur A."/>
            <person name="Murphy C."/>
            <person name="Neiman D."/>
            <person name="Pearson M."/>
            <person name="Priest M."/>
            <person name="Roberts A."/>
            <person name="Saif S."/>
            <person name="Shea T."/>
            <person name="Sisk P."/>
            <person name="Stolte C."/>
            <person name="Sykes S."/>
            <person name="Wortman J."/>
            <person name="Nusbaum C."/>
            <person name="Birren B."/>
        </authorList>
    </citation>
    <scope>NUCLEOTIDE SEQUENCE [LARGE SCALE GENOMIC DNA]</scope>
    <source>
        <strain evidence="8 9">ATCC 38327</strain>
    </source>
</reference>
<sequence>MFRNQYDNDISTFSPHGRLHQIEYALEAVKQGSACVGIKSDRFVVLVALQRQGGELASYQKKVVKLDGHMGISFAGLTSDARVLSNYLRSECMRHKMTFSRPLPTYRAAMSVADKAQVNTQRYGSRPYGVGFLIAGHDAAGPHLYEFSPAGNCLDYVAHAIGSRAQSARTYLEKHVAEFATSSVADLIRHGLGALRETMPSDKDLTVENVAIAVVGVAENPSDDATIAAFPHMRKEDGFVAFHALSREEVDRHLKAHQQAAGTGAAAGGDASAAQAAAGEAMDTSE</sequence>
<dbReference type="PROSITE" id="PS51475">
    <property type="entry name" value="PROTEASOME_ALPHA_2"/>
    <property type="match status" value="1"/>
</dbReference>
<feature type="domain" description="Proteasome alpha-type subunits" evidence="7">
    <location>
        <begin position="6"/>
        <end position="28"/>
    </location>
</feature>
<dbReference type="GO" id="GO:0005634">
    <property type="term" value="C:nucleus"/>
    <property type="evidence" value="ECO:0007669"/>
    <property type="project" value="UniProtKB-SubCell"/>
</dbReference>
<dbReference type="PROSITE" id="PS00388">
    <property type="entry name" value="PROTEASOME_ALPHA_1"/>
    <property type="match status" value="1"/>
</dbReference>
<protein>
    <recommendedName>
        <fullName evidence="5">Proteasome subunit alpha type</fullName>
    </recommendedName>
</protein>
<evidence type="ECO:0000259" key="7">
    <source>
        <dbReference type="PROSITE" id="PS00388"/>
    </source>
</evidence>
<gene>
    <name evidence="8" type="ORF">AMAG_09162</name>
</gene>
<organism evidence="8 9">
    <name type="scientific">Allomyces macrogynus (strain ATCC 38327)</name>
    <name type="common">Allomyces javanicus var. macrogynus</name>
    <dbReference type="NCBI Taxonomy" id="578462"/>
    <lineage>
        <taxon>Eukaryota</taxon>
        <taxon>Fungi</taxon>
        <taxon>Fungi incertae sedis</taxon>
        <taxon>Blastocladiomycota</taxon>
        <taxon>Blastocladiomycetes</taxon>
        <taxon>Blastocladiales</taxon>
        <taxon>Blastocladiaceae</taxon>
        <taxon>Allomyces</taxon>
    </lineage>
</organism>
<evidence type="ECO:0000256" key="3">
    <source>
        <dbReference type="ARBA" id="ARBA00023242"/>
    </source>
</evidence>
<dbReference type="GO" id="GO:0005737">
    <property type="term" value="C:cytoplasm"/>
    <property type="evidence" value="ECO:0007669"/>
    <property type="project" value="UniProtKB-SubCell"/>
</dbReference>
<dbReference type="InterPro" id="IPR029055">
    <property type="entry name" value="Ntn_hydrolases_N"/>
</dbReference>
<dbReference type="Pfam" id="PF10584">
    <property type="entry name" value="Proteasome_A_N"/>
    <property type="match status" value="1"/>
</dbReference>
<dbReference type="InterPro" id="IPR023332">
    <property type="entry name" value="Proteasome_alpha-type"/>
</dbReference>
<proteinExistence type="inferred from homology"/>
<dbReference type="InterPro" id="IPR035144">
    <property type="entry name" value="Proteasome_alpha1"/>
</dbReference>
<dbReference type="InterPro" id="IPR001353">
    <property type="entry name" value="Proteasome_sua/b"/>
</dbReference>
<evidence type="ECO:0000256" key="6">
    <source>
        <dbReference type="SAM" id="MobiDB-lite"/>
    </source>
</evidence>
<comment type="subunit">
    <text evidence="5">The 26S proteasome consists of a 20S proteasome core and two 19S regulatory subunits.</text>
</comment>
<dbReference type="SUPFAM" id="SSF56235">
    <property type="entry name" value="N-terminal nucleophile aminohydrolases (Ntn hydrolases)"/>
    <property type="match status" value="1"/>
</dbReference>
<dbReference type="SMART" id="SM00948">
    <property type="entry name" value="Proteasome_A_N"/>
    <property type="match status" value="1"/>
</dbReference>
<dbReference type="GO" id="GO:0006511">
    <property type="term" value="P:ubiquitin-dependent protein catabolic process"/>
    <property type="evidence" value="ECO:0007669"/>
    <property type="project" value="InterPro"/>
</dbReference>
<dbReference type="FunFam" id="3.60.20.10:FF:000016">
    <property type="entry name" value="Proteasome subunit alpha type-6"/>
    <property type="match status" value="1"/>
</dbReference>
<keyword evidence="9" id="KW-1185">Reference proteome</keyword>
<feature type="region of interest" description="Disordered" evidence="6">
    <location>
        <begin position="257"/>
        <end position="286"/>
    </location>
</feature>
<dbReference type="EMBL" id="GG745343">
    <property type="protein sequence ID" value="KNE64100.1"/>
    <property type="molecule type" value="Genomic_DNA"/>
</dbReference>
<dbReference type="Pfam" id="PF00227">
    <property type="entry name" value="Proteasome"/>
    <property type="match status" value="1"/>
</dbReference>
<dbReference type="OrthoDB" id="431557at2759"/>
<keyword evidence="1 5" id="KW-0963">Cytoplasm</keyword>
<dbReference type="VEuPathDB" id="FungiDB:AMAG_09162"/>
<evidence type="ECO:0000256" key="4">
    <source>
        <dbReference type="PROSITE-ProRule" id="PRU00808"/>
    </source>
</evidence>
<comment type="subcellular location">
    <subcellularLocation>
        <location evidence="5">Cytoplasm</location>
    </subcellularLocation>
    <subcellularLocation>
        <location evidence="5">Nucleus</location>
    </subcellularLocation>
</comment>
<dbReference type="Gene3D" id="3.60.20.10">
    <property type="entry name" value="Glutamine Phosphoribosylpyrophosphate, subunit 1, domain 1"/>
    <property type="match status" value="1"/>
</dbReference>
<dbReference type="AlphaFoldDB" id="A0A0L0SP07"/>
<dbReference type="PANTHER" id="PTHR11599">
    <property type="entry name" value="PROTEASOME SUBUNIT ALPHA/BETA"/>
    <property type="match status" value="1"/>
</dbReference>
<keyword evidence="3 5" id="KW-0539">Nucleus</keyword>
<dbReference type="eggNOG" id="KOG0863">
    <property type="taxonomic scope" value="Eukaryota"/>
</dbReference>
<evidence type="ECO:0000256" key="1">
    <source>
        <dbReference type="ARBA" id="ARBA00022490"/>
    </source>
</evidence>
<comment type="similarity">
    <text evidence="4 5">Belongs to the peptidase T1A family.</text>
</comment>
<evidence type="ECO:0000256" key="2">
    <source>
        <dbReference type="ARBA" id="ARBA00022942"/>
    </source>
</evidence>
<evidence type="ECO:0000256" key="5">
    <source>
        <dbReference type="RuleBase" id="RU000551"/>
    </source>
</evidence>